<accession>A0A0E9QJA6</accession>
<sequence length="31" mass="3517">MRICVVSNSQAKCDLVLACRSGRIQRTDQQH</sequence>
<dbReference type="AlphaFoldDB" id="A0A0E9QJA6"/>
<organism evidence="1">
    <name type="scientific">Anguilla anguilla</name>
    <name type="common">European freshwater eel</name>
    <name type="synonym">Muraena anguilla</name>
    <dbReference type="NCBI Taxonomy" id="7936"/>
    <lineage>
        <taxon>Eukaryota</taxon>
        <taxon>Metazoa</taxon>
        <taxon>Chordata</taxon>
        <taxon>Craniata</taxon>
        <taxon>Vertebrata</taxon>
        <taxon>Euteleostomi</taxon>
        <taxon>Actinopterygii</taxon>
        <taxon>Neopterygii</taxon>
        <taxon>Teleostei</taxon>
        <taxon>Anguilliformes</taxon>
        <taxon>Anguillidae</taxon>
        <taxon>Anguilla</taxon>
    </lineage>
</organism>
<reference evidence="1" key="2">
    <citation type="journal article" date="2015" name="Fish Shellfish Immunol.">
        <title>Early steps in the European eel (Anguilla anguilla)-Vibrio vulnificus interaction in the gills: Role of the RtxA13 toxin.</title>
        <authorList>
            <person name="Callol A."/>
            <person name="Pajuelo D."/>
            <person name="Ebbesson L."/>
            <person name="Teles M."/>
            <person name="MacKenzie S."/>
            <person name="Amaro C."/>
        </authorList>
    </citation>
    <scope>NUCLEOTIDE SEQUENCE</scope>
</reference>
<evidence type="ECO:0000313" key="1">
    <source>
        <dbReference type="EMBL" id="JAH16592.1"/>
    </source>
</evidence>
<proteinExistence type="predicted"/>
<dbReference type="EMBL" id="GBXM01091985">
    <property type="protein sequence ID" value="JAH16592.1"/>
    <property type="molecule type" value="Transcribed_RNA"/>
</dbReference>
<reference evidence="1" key="1">
    <citation type="submission" date="2014-11" db="EMBL/GenBank/DDBJ databases">
        <authorList>
            <person name="Amaro Gonzalez C."/>
        </authorList>
    </citation>
    <scope>NUCLEOTIDE SEQUENCE</scope>
</reference>
<name>A0A0E9QJA6_ANGAN</name>
<protein>
    <submittedName>
        <fullName evidence="1">Uncharacterized protein</fullName>
    </submittedName>
</protein>